<sequence length="192" mass="21833">MPRPRIDPNPASIFKFTPPGLTLELALGHKRGSWYLLFARPYRTADSREVTRLDTRNPCLKIKNLSDSGAPRFLFDLQTASGWERDGENLLDFLLLLGWGHPPVLRCPVEGYAGNDSVMEVEVLIPEHRLAHWCEACGNWESVRDEGRWIKVEQTRLPLYLCPSVRSHLLAWPPTFTRLPVLREGLDSSSAC</sequence>
<gene>
    <name evidence="1" type="ORF">ARMSODRAFT_567578</name>
</gene>
<organism evidence="1 2">
    <name type="scientific">Armillaria solidipes</name>
    <dbReference type="NCBI Taxonomy" id="1076256"/>
    <lineage>
        <taxon>Eukaryota</taxon>
        <taxon>Fungi</taxon>
        <taxon>Dikarya</taxon>
        <taxon>Basidiomycota</taxon>
        <taxon>Agaricomycotina</taxon>
        <taxon>Agaricomycetes</taxon>
        <taxon>Agaricomycetidae</taxon>
        <taxon>Agaricales</taxon>
        <taxon>Marasmiineae</taxon>
        <taxon>Physalacriaceae</taxon>
        <taxon>Armillaria</taxon>
    </lineage>
</organism>
<reference evidence="2" key="1">
    <citation type="journal article" date="2017" name="Nat. Ecol. Evol.">
        <title>Genome expansion and lineage-specific genetic innovations in the forest pathogenic fungi Armillaria.</title>
        <authorList>
            <person name="Sipos G."/>
            <person name="Prasanna A.N."/>
            <person name="Walter M.C."/>
            <person name="O'Connor E."/>
            <person name="Balint B."/>
            <person name="Krizsan K."/>
            <person name="Kiss B."/>
            <person name="Hess J."/>
            <person name="Varga T."/>
            <person name="Slot J."/>
            <person name="Riley R."/>
            <person name="Boka B."/>
            <person name="Rigling D."/>
            <person name="Barry K."/>
            <person name="Lee J."/>
            <person name="Mihaltcheva S."/>
            <person name="LaButti K."/>
            <person name="Lipzen A."/>
            <person name="Waldron R."/>
            <person name="Moloney N.M."/>
            <person name="Sperisen C."/>
            <person name="Kredics L."/>
            <person name="Vagvoelgyi C."/>
            <person name="Patrignani A."/>
            <person name="Fitzpatrick D."/>
            <person name="Nagy I."/>
            <person name="Doyle S."/>
            <person name="Anderson J.B."/>
            <person name="Grigoriev I.V."/>
            <person name="Gueldener U."/>
            <person name="Muensterkoetter M."/>
            <person name="Nagy L.G."/>
        </authorList>
    </citation>
    <scope>NUCLEOTIDE SEQUENCE [LARGE SCALE GENOMIC DNA]</scope>
    <source>
        <strain evidence="2">28-4</strain>
    </source>
</reference>
<proteinExistence type="predicted"/>
<name>A0A2H3CFB9_9AGAR</name>
<protein>
    <submittedName>
        <fullName evidence="1">Uncharacterized protein</fullName>
    </submittedName>
</protein>
<evidence type="ECO:0000313" key="2">
    <source>
        <dbReference type="Proteomes" id="UP000218334"/>
    </source>
</evidence>
<accession>A0A2H3CFB9</accession>
<keyword evidence="2" id="KW-1185">Reference proteome</keyword>
<evidence type="ECO:0000313" key="1">
    <source>
        <dbReference type="EMBL" id="PBK73996.1"/>
    </source>
</evidence>
<dbReference type="EMBL" id="KZ293419">
    <property type="protein sequence ID" value="PBK73996.1"/>
    <property type="molecule type" value="Genomic_DNA"/>
</dbReference>
<dbReference type="AlphaFoldDB" id="A0A2H3CFB9"/>
<dbReference type="Proteomes" id="UP000218334">
    <property type="component" value="Unassembled WGS sequence"/>
</dbReference>